<reference evidence="1 2" key="1">
    <citation type="journal article" date="2017" name="Genome Announc.">
        <title>Genome sequence of the saprophytic ascomycete Epicoccum nigrum ICMP 19927 strain isolated from New Zealand.</title>
        <authorList>
            <person name="Fokin M."/>
            <person name="Fleetwood D."/>
            <person name="Weir B.S."/>
            <person name="Villas-Boas S.G."/>
        </authorList>
    </citation>
    <scope>NUCLEOTIDE SEQUENCE [LARGE SCALE GENOMIC DNA]</scope>
    <source>
        <strain evidence="1 2">ICMP 19927</strain>
    </source>
</reference>
<dbReference type="Proteomes" id="UP000193240">
    <property type="component" value="Unassembled WGS sequence"/>
</dbReference>
<accession>A0A1Y2MC91</accession>
<proteinExistence type="predicted"/>
<evidence type="ECO:0000313" key="1">
    <source>
        <dbReference type="EMBL" id="OSS53744.1"/>
    </source>
</evidence>
<evidence type="ECO:0000313" key="2">
    <source>
        <dbReference type="Proteomes" id="UP000193240"/>
    </source>
</evidence>
<name>A0A1Y2MC91_EPING</name>
<dbReference type="EMBL" id="KZ107838">
    <property type="protein sequence ID" value="OSS53744.1"/>
    <property type="molecule type" value="Genomic_DNA"/>
</dbReference>
<sequence>MIVDGPPRGSTMTAYMDSKGGKTRMICPKAPYWMHVPTCRGSPLLPLLEAEHKKVPSRPGEAPTANADTHACTTNHHAEAAGSRMCAFVAATRPRFAGPEDRYTVCIFDGDVAQSWICYAGLDSMVACTSE</sequence>
<dbReference type="InParanoid" id="A0A1Y2MC91"/>
<dbReference type="AlphaFoldDB" id="A0A1Y2MC91"/>
<keyword evidence="2" id="KW-1185">Reference proteome</keyword>
<protein>
    <submittedName>
        <fullName evidence="1">Uncharacterized protein</fullName>
    </submittedName>
</protein>
<organism evidence="1 2">
    <name type="scientific">Epicoccum nigrum</name>
    <name type="common">Soil fungus</name>
    <name type="synonym">Epicoccum purpurascens</name>
    <dbReference type="NCBI Taxonomy" id="105696"/>
    <lineage>
        <taxon>Eukaryota</taxon>
        <taxon>Fungi</taxon>
        <taxon>Dikarya</taxon>
        <taxon>Ascomycota</taxon>
        <taxon>Pezizomycotina</taxon>
        <taxon>Dothideomycetes</taxon>
        <taxon>Pleosporomycetidae</taxon>
        <taxon>Pleosporales</taxon>
        <taxon>Pleosporineae</taxon>
        <taxon>Didymellaceae</taxon>
        <taxon>Epicoccum</taxon>
    </lineage>
</organism>
<gene>
    <name evidence="1" type="ORF">B5807_00261</name>
</gene>